<evidence type="ECO:0000259" key="2">
    <source>
        <dbReference type="PROSITE" id="PS50157"/>
    </source>
</evidence>
<proteinExistence type="predicted"/>
<dbReference type="SUPFAM" id="SSF57667">
    <property type="entry name" value="beta-beta-alpha zinc fingers"/>
    <property type="match status" value="1"/>
</dbReference>
<dbReference type="Proteomes" id="UP000789342">
    <property type="component" value="Unassembled WGS sequence"/>
</dbReference>
<dbReference type="Gene3D" id="3.30.160.60">
    <property type="entry name" value="Classic Zinc Finger"/>
    <property type="match status" value="1"/>
</dbReference>
<keyword evidence="1" id="KW-0863">Zinc-finger</keyword>
<sequence>MKSCSHDIYNNFGNHGDLGSSLRTDLPHAKVTNNYRFFEVSDQDELQQYNFELFSPEISNFTFDAQFSYASGEMSPNLLENNAYNLGQVNEDQFLTDYSGTITPIFTSTSEKEETLSFEVLKNIDNLGQSSQSQYPGNFQISSRHATEFRSEFPCNNEQFLPIQHSTDFFYPTTLYSYTDNGLSPNALFDDSQGQRSKDLLCQTTLHSISMEQSERDAYVKVNQLPGALSGKYPHPTVQNKQNTYEKIATLENRKERHKCNICGKSFTGPCALQIHGISHTGEKRKRSNVYLRDVENVSDIK</sequence>
<name>A0A9N9BED9_9GLOM</name>
<dbReference type="InterPro" id="IPR036236">
    <property type="entry name" value="Znf_C2H2_sf"/>
</dbReference>
<accession>A0A9N9BED9</accession>
<dbReference type="EMBL" id="CAJVPV010003949">
    <property type="protein sequence ID" value="CAG8563327.1"/>
    <property type="molecule type" value="Genomic_DNA"/>
</dbReference>
<keyword evidence="1" id="KW-0862">Zinc</keyword>
<reference evidence="3" key="1">
    <citation type="submission" date="2021-06" db="EMBL/GenBank/DDBJ databases">
        <authorList>
            <person name="Kallberg Y."/>
            <person name="Tangrot J."/>
            <person name="Rosling A."/>
        </authorList>
    </citation>
    <scope>NUCLEOTIDE SEQUENCE</scope>
    <source>
        <strain evidence="3">CL551</strain>
    </source>
</reference>
<evidence type="ECO:0000256" key="1">
    <source>
        <dbReference type="PROSITE-ProRule" id="PRU00042"/>
    </source>
</evidence>
<keyword evidence="4" id="KW-1185">Reference proteome</keyword>
<dbReference type="PROSITE" id="PS00028">
    <property type="entry name" value="ZINC_FINGER_C2H2_1"/>
    <property type="match status" value="1"/>
</dbReference>
<dbReference type="AlphaFoldDB" id="A0A9N9BED9"/>
<dbReference type="InterPro" id="IPR013087">
    <property type="entry name" value="Znf_C2H2_type"/>
</dbReference>
<protein>
    <submittedName>
        <fullName evidence="3">7071_t:CDS:1</fullName>
    </submittedName>
</protein>
<keyword evidence="1" id="KW-0479">Metal-binding</keyword>
<dbReference type="GO" id="GO:0008270">
    <property type="term" value="F:zinc ion binding"/>
    <property type="evidence" value="ECO:0007669"/>
    <property type="project" value="UniProtKB-KW"/>
</dbReference>
<organism evidence="3 4">
    <name type="scientific">Acaulospora morrowiae</name>
    <dbReference type="NCBI Taxonomy" id="94023"/>
    <lineage>
        <taxon>Eukaryota</taxon>
        <taxon>Fungi</taxon>
        <taxon>Fungi incertae sedis</taxon>
        <taxon>Mucoromycota</taxon>
        <taxon>Glomeromycotina</taxon>
        <taxon>Glomeromycetes</taxon>
        <taxon>Diversisporales</taxon>
        <taxon>Acaulosporaceae</taxon>
        <taxon>Acaulospora</taxon>
    </lineage>
</organism>
<feature type="non-terminal residue" evidence="3">
    <location>
        <position position="302"/>
    </location>
</feature>
<gene>
    <name evidence="3" type="ORF">AMORRO_LOCUS6125</name>
</gene>
<dbReference type="PROSITE" id="PS50157">
    <property type="entry name" value="ZINC_FINGER_C2H2_2"/>
    <property type="match status" value="1"/>
</dbReference>
<evidence type="ECO:0000313" key="4">
    <source>
        <dbReference type="Proteomes" id="UP000789342"/>
    </source>
</evidence>
<feature type="domain" description="C2H2-type" evidence="2">
    <location>
        <begin position="258"/>
        <end position="285"/>
    </location>
</feature>
<evidence type="ECO:0000313" key="3">
    <source>
        <dbReference type="EMBL" id="CAG8563327.1"/>
    </source>
</evidence>
<dbReference type="OrthoDB" id="5428132at2759"/>
<comment type="caution">
    <text evidence="3">The sequence shown here is derived from an EMBL/GenBank/DDBJ whole genome shotgun (WGS) entry which is preliminary data.</text>
</comment>